<organism evidence="3 4">
    <name type="scientific">Brevundimonas diminuta</name>
    <name type="common">Pseudomonas diminuta</name>
    <dbReference type="NCBI Taxonomy" id="293"/>
    <lineage>
        <taxon>Bacteria</taxon>
        <taxon>Pseudomonadati</taxon>
        <taxon>Pseudomonadota</taxon>
        <taxon>Alphaproteobacteria</taxon>
        <taxon>Caulobacterales</taxon>
        <taxon>Caulobacteraceae</taxon>
        <taxon>Brevundimonas</taxon>
    </lineage>
</organism>
<evidence type="ECO:0000313" key="3">
    <source>
        <dbReference type="EMBL" id="ASD25773.1"/>
    </source>
</evidence>
<gene>
    <name evidence="3" type="ORF">CD943_02035</name>
</gene>
<dbReference type="RefSeq" id="WP_088409937.1">
    <property type="nucleotide sequence ID" value="NZ_CP021995.1"/>
</dbReference>
<dbReference type="Proteomes" id="UP000197024">
    <property type="component" value="Chromosome"/>
</dbReference>
<proteinExistence type="predicted"/>
<reference evidence="3 4" key="2">
    <citation type="submission" date="2017-06" db="EMBL/GenBank/DDBJ databases">
        <authorList>
            <person name="Kim H.J."/>
            <person name="Triplett B.A."/>
        </authorList>
    </citation>
    <scope>NUCLEOTIDE SEQUENCE [LARGE SCALE GENOMIC DNA]</scope>
    <source>
        <strain evidence="3 4">BZC3</strain>
    </source>
</reference>
<evidence type="ECO:0000259" key="2">
    <source>
        <dbReference type="Pfam" id="PF09832"/>
    </source>
</evidence>
<protein>
    <recommendedName>
        <fullName evidence="2">DUF2059 domain-containing protein</fullName>
    </recommendedName>
</protein>
<accession>A0A1Z3LUC4</accession>
<evidence type="ECO:0000313" key="4">
    <source>
        <dbReference type="Proteomes" id="UP000197024"/>
    </source>
</evidence>
<dbReference type="EMBL" id="CP021995">
    <property type="protein sequence ID" value="ASD25773.1"/>
    <property type="molecule type" value="Genomic_DNA"/>
</dbReference>
<dbReference type="InterPro" id="IPR018637">
    <property type="entry name" value="DUF2059"/>
</dbReference>
<feature type="chain" id="PRO_5012848439" description="DUF2059 domain-containing protein" evidence="1">
    <location>
        <begin position="37"/>
        <end position="200"/>
    </location>
</feature>
<keyword evidence="1" id="KW-0732">Signal</keyword>
<dbReference type="AlphaFoldDB" id="A0A1Z3LUC4"/>
<dbReference type="Pfam" id="PF09832">
    <property type="entry name" value="DUF2059"/>
    <property type="match status" value="1"/>
</dbReference>
<sequence length="200" mass="21741">MTNGVRYGCGLAMENPMSPVLSAVCFTLLVTGATFAAPVHAHASLEEQAKASVQAPDNRAALTRRYLELTTGGIDKLVQQLVSDELMGMADEMPAEQLEWFRANTVIILRPHMDGLIRSLSDDIQTRFTEAELEALVGFYDTPQGRAIAAKQMEMGGALNQAMQGFQMAYLQDLMTKFCGAFDCEAMTRQAAGGAKPSKR</sequence>
<dbReference type="STRING" id="293.GCA_000988015_01438"/>
<evidence type="ECO:0000256" key="1">
    <source>
        <dbReference type="SAM" id="SignalP"/>
    </source>
</evidence>
<feature type="signal peptide" evidence="1">
    <location>
        <begin position="1"/>
        <end position="36"/>
    </location>
</feature>
<reference evidence="3 4" key="1">
    <citation type="submission" date="2017-06" db="EMBL/GenBank/DDBJ databases">
        <title>Biodegradation of gentamicin by bacterial consortia AMQD4 in synthetic medium and raw gentamicin sewage.</title>
        <authorList>
            <person name="Chang H."/>
            <person name="Feng Y."/>
            <person name="Li Z."/>
            <person name="Xue J."/>
            <person name="Cheng D."/>
        </authorList>
    </citation>
    <scope>NUCLEOTIDE SEQUENCE [LARGE SCALE GENOMIC DNA]</scope>
    <source>
        <strain evidence="3 4">BZC3</strain>
    </source>
</reference>
<feature type="domain" description="DUF2059" evidence="2">
    <location>
        <begin position="125"/>
        <end position="170"/>
    </location>
</feature>
<name>A0A1Z3LUC4_BREDI</name>